<keyword evidence="3" id="KW-0687">Ribonucleoprotein</keyword>
<proteinExistence type="inferred from homology"/>
<sequence>MAASSVLLIDSGSIKIEPIKRDKQTVNRCSGGRKKVVLSGFMYRSGDIYEKTEVVRQELQEGSPKKYKPLAGASHAKGIVLELIGMEAKQPCSGICKCARVQLVKNGKKVAAFVPNDGRGLISGFGPKSHAVGDIPGVRYKAVKVSGVLLSALYKDKKEKP</sequence>
<reference evidence="4 5" key="1">
    <citation type="submission" date="2021-03" db="EMBL/GenBank/DDBJ databases">
        <authorList>
            <person name="King G.J."/>
            <person name="Bancroft I."/>
            <person name="Baten A."/>
            <person name="Bloomfield J."/>
            <person name="Borpatragohain P."/>
            <person name="He Z."/>
            <person name="Irish N."/>
            <person name="Irwin J."/>
            <person name="Liu K."/>
            <person name="Mauleon R.P."/>
            <person name="Moore J."/>
            <person name="Morris R."/>
            <person name="Ostergaard L."/>
            <person name="Wang B."/>
            <person name="Wells R."/>
        </authorList>
    </citation>
    <scope>NUCLEOTIDE SEQUENCE [LARGE SCALE GENOMIC DNA]</scope>
    <source>
        <strain evidence="4">R-o-18</strain>
        <tissue evidence="4">Leaf</tissue>
    </source>
</reference>
<protein>
    <recommendedName>
        <fullName evidence="6">30S ribosomal protein S12</fullName>
    </recommendedName>
</protein>
<comment type="similarity">
    <text evidence="1">Belongs to the universal ribosomal protein uS12 family.</text>
</comment>
<dbReference type="SUPFAM" id="SSF50249">
    <property type="entry name" value="Nucleic acid-binding proteins"/>
    <property type="match status" value="1"/>
</dbReference>
<name>A0ABQ7NKH2_BRACM</name>
<gene>
    <name evidence="4" type="primary">A02p044170.1_BraROA</name>
    <name evidence="4" type="ORF">IGI04_007714</name>
</gene>
<dbReference type="Pfam" id="PF00164">
    <property type="entry name" value="Ribosom_S12_S23"/>
    <property type="match status" value="1"/>
</dbReference>
<keyword evidence="2" id="KW-0689">Ribosomal protein</keyword>
<dbReference type="Proteomes" id="UP000823674">
    <property type="component" value="Chromosome A02"/>
</dbReference>
<keyword evidence="5" id="KW-1185">Reference proteome</keyword>
<comment type="caution">
    <text evidence="4">The sequence shown here is derived from an EMBL/GenBank/DDBJ whole genome shotgun (WGS) entry which is preliminary data.</text>
</comment>
<organism evidence="4 5">
    <name type="scientific">Brassica rapa subsp. trilocularis</name>
    <dbReference type="NCBI Taxonomy" id="1813537"/>
    <lineage>
        <taxon>Eukaryota</taxon>
        <taxon>Viridiplantae</taxon>
        <taxon>Streptophyta</taxon>
        <taxon>Embryophyta</taxon>
        <taxon>Tracheophyta</taxon>
        <taxon>Spermatophyta</taxon>
        <taxon>Magnoliopsida</taxon>
        <taxon>eudicotyledons</taxon>
        <taxon>Gunneridae</taxon>
        <taxon>Pentapetalae</taxon>
        <taxon>rosids</taxon>
        <taxon>malvids</taxon>
        <taxon>Brassicales</taxon>
        <taxon>Brassicaceae</taxon>
        <taxon>Brassiceae</taxon>
        <taxon>Brassica</taxon>
    </lineage>
</organism>
<dbReference type="PANTHER" id="PTHR11652">
    <property type="entry name" value="30S RIBOSOMAL PROTEIN S12 FAMILY MEMBER"/>
    <property type="match status" value="1"/>
</dbReference>
<evidence type="ECO:0000313" key="4">
    <source>
        <dbReference type="EMBL" id="KAG5411395.1"/>
    </source>
</evidence>
<dbReference type="EMBL" id="JADBGQ010000002">
    <property type="protein sequence ID" value="KAG5411395.1"/>
    <property type="molecule type" value="Genomic_DNA"/>
</dbReference>
<dbReference type="InterPro" id="IPR012340">
    <property type="entry name" value="NA-bd_OB-fold"/>
</dbReference>
<evidence type="ECO:0000256" key="1">
    <source>
        <dbReference type="ARBA" id="ARBA00005657"/>
    </source>
</evidence>
<feature type="non-terminal residue" evidence="4">
    <location>
        <position position="161"/>
    </location>
</feature>
<evidence type="ECO:0008006" key="6">
    <source>
        <dbReference type="Google" id="ProtNLM"/>
    </source>
</evidence>
<evidence type="ECO:0000313" key="5">
    <source>
        <dbReference type="Proteomes" id="UP000823674"/>
    </source>
</evidence>
<accession>A0ABQ7NKH2</accession>
<evidence type="ECO:0000256" key="2">
    <source>
        <dbReference type="ARBA" id="ARBA00022980"/>
    </source>
</evidence>
<evidence type="ECO:0000256" key="3">
    <source>
        <dbReference type="ARBA" id="ARBA00023274"/>
    </source>
</evidence>
<dbReference type="InterPro" id="IPR006032">
    <property type="entry name" value="Ribosomal_uS12"/>
</dbReference>
<dbReference type="Gene3D" id="2.40.50.140">
    <property type="entry name" value="Nucleic acid-binding proteins"/>
    <property type="match status" value="1"/>
</dbReference>